<dbReference type="InterPro" id="IPR023459">
    <property type="entry name" value="Tscrpt_elong_fac_GreA/B_fam"/>
</dbReference>
<name>A0ABQ3H4L0_9NEIS</name>
<dbReference type="InterPro" id="IPR036953">
    <property type="entry name" value="GreA/GreB_C_sf"/>
</dbReference>
<dbReference type="Proteomes" id="UP000604737">
    <property type="component" value="Unassembled WGS sequence"/>
</dbReference>
<dbReference type="Pfam" id="PF01272">
    <property type="entry name" value="GreA_GreB"/>
    <property type="match status" value="1"/>
</dbReference>
<dbReference type="EMBL" id="BMYO01000008">
    <property type="protein sequence ID" value="GHD67048.1"/>
    <property type="molecule type" value="Genomic_DNA"/>
</dbReference>
<comment type="caution">
    <text evidence="3">The sequence shown here is derived from an EMBL/GenBank/DDBJ whole genome shotgun (WGS) entry which is preliminary data.</text>
</comment>
<dbReference type="NCBIfam" id="NF004396">
    <property type="entry name" value="PRK05753.1"/>
    <property type="match status" value="1"/>
</dbReference>
<feature type="domain" description="Regulator of nucleoside diphosphate kinase N-terminal" evidence="2">
    <location>
        <begin position="5"/>
        <end position="44"/>
    </location>
</feature>
<evidence type="ECO:0000259" key="2">
    <source>
        <dbReference type="Pfam" id="PF14760"/>
    </source>
</evidence>
<feature type="domain" description="Transcription elongation factor GreA/GreB C-terminal" evidence="1">
    <location>
        <begin position="51"/>
        <end position="126"/>
    </location>
</feature>
<dbReference type="Gene3D" id="3.10.50.30">
    <property type="entry name" value="Transcription elongation factor, GreA/GreB, C-terminal domain"/>
    <property type="match status" value="1"/>
</dbReference>
<dbReference type="Gene3D" id="1.10.286.20">
    <property type="match status" value="1"/>
</dbReference>
<reference evidence="4" key="1">
    <citation type="journal article" date="2019" name="Int. J. Syst. Evol. Microbiol.">
        <title>The Global Catalogue of Microorganisms (GCM) 10K type strain sequencing project: providing services to taxonomists for standard genome sequencing and annotation.</title>
        <authorList>
            <consortium name="The Broad Institute Genomics Platform"/>
            <consortium name="The Broad Institute Genome Sequencing Center for Infectious Disease"/>
            <person name="Wu L."/>
            <person name="Ma J."/>
        </authorList>
    </citation>
    <scope>NUCLEOTIDE SEQUENCE [LARGE SCALE GENOMIC DNA]</scope>
    <source>
        <strain evidence="4">KCTC 23701</strain>
    </source>
</reference>
<dbReference type="GO" id="GO:0016301">
    <property type="term" value="F:kinase activity"/>
    <property type="evidence" value="ECO:0007669"/>
    <property type="project" value="UniProtKB-KW"/>
</dbReference>
<sequence>MSALPPITVSSLDADRLYELIDTLPASAFPGAAALRAELDRATLLEPEDMPGDVVTMRSRVRFEIAGSGQPFELTLCYPKDLSGETDQISITAPVGSALLGLSVGQQISWPAPGGGNTSVKILDVVYQPERAGEFGR</sequence>
<dbReference type="PANTHER" id="PTHR30437">
    <property type="entry name" value="TRANSCRIPTION ELONGATION FACTOR GREA"/>
    <property type="match status" value="1"/>
</dbReference>
<dbReference type="InterPro" id="IPR001437">
    <property type="entry name" value="Tscrpt_elong_fac_GreA/B_C"/>
</dbReference>
<keyword evidence="4" id="KW-1185">Reference proteome</keyword>
<dbReference type="RefSeq" id="WP_189461732.1">
    <property type="nucleotide sequence ID" value="NZ_BMYO01000008.1"/>
</dbReference>
<evidence type="ECO:0000313" key="3">
    <source>
        <dbReference type="EMBL" id="GHD67048.1"/>
    </source>
</evidence>
<keyword evidence="3" id="KW-0418">Kinase</keyword>
<dbReference type="Pfam" id="PF14760">
    <property type="entry name" value="Rnk_N"/>
    <property type="match status" value="1"/>
</dbReference>
<accession>A0ABQ3H4L0</accession>
<dbReference type="InterPro" id="IPR029462">
    <property type="entry name" value="Rnk_N"/>
</dbReference>
<protein>
    <submittedName>
        <fullName evidence="3">Nucleoside diphosphate kinase regulator</fullName>
    </submittedName>
</protein>
<organism evidence="3 4">
    <name type="scientific">Jeongeupia chitinilytica</name>
    <dbReference type="NCBI Taxonomy" id="1041641"/>
    <lineage>
        <taxon>Bacteria</taxon>
        <taxon>Pseudomonadati</taxon>
        <taxon>Pseudomonadota</taxon>
        <taxon>Betaproteobacteria</taxon>
        <taxon>Neisseriales</taxon>
        <taxon>Chitinibacteraceae</taxon>
        <taxon>Jeongeupia</taxon>
    </lineage>
</organism>
<evidence type="ECO:0000259" key="1">
    <source>
        <dbReference type="Pfam" id="PF01272"/>
    </source>
</evidence>
<proteinExistence type="predicted"/>
<gene>
    <name evidence="3" type="primary">rnk</name>
    <name evidence="3" type="ORF">GCM10007350_30190</name>
</gene>
<dbReference type="PANTHER" id="PTHR30437:SF5">
    <property type="entry name" value="REGULATOR OF NUCLEOSIDE DIPHOSPHATE KINASE"/>
    <property type="match status" value="1"/>
</dbReference>
<evidence type="ECO:0000313" key="4">
    <source>
        <dbReference type="Proteomes" id="UP000604737"/>
    </source>
</evidence>
<dbReference type="SUPFAM" id="SSF54534">
    <property type="entry name" value="FKBP-like"/>
    <property type="match status" value="1"/>
</dbReference>
<keyword evidence="3" id="KW-0808">Transferase</keyword>